<accession>A0A0J1GQE5</accession>
<dbReference type="PROSITE" id="PS51257">
    <property type="entry name" value="PROKAR_LIPOPROTEIN"/>
    <property type="match status" value="1"/>
</dbReference>
<organism evidence="2 3">
    <name type="scientific">Photobacterium aphoticum</name>
    <dbReference type="NCBI Taxonomy" id="754436"/>
    <lineage>
        <taxon>Bacteria</taxon>
        <taxon>Pseudomonadati</taxon>
        <taxon>Pseudomonadota</taxon>
        <taxon>Gammaproteobacteria</taxon>
        <taxon>Vibrionales</taxon>
        <taxon>Vibrionaceae</taxon>
        <taxon>Photobacterium</taxon>
    </lineage>
</organism>
<proteinExistence type="predicted"/>
<reference evidence="2 3" key="1">
    <citation type="submission" date="2015-05" db="EMBL/GenBank/DDBJ databases">
        <title>Photobacterium galathea sp. nov.</title>
        <authorList>
            <person name="Machado H."/>
            <person name="Gram L."/>
        </authorList>
    </citation>
    <scope>NUCLEOTIDE SEQUENCE [LARGE SCALE GENOMIC DNA]</scope>
    <source>
        <strain evidence="2 3">DSM 25995</strain>
    </source>
</reference>
<evidence type="ECO:0000259" key="1">
    <source>
        <dbReference type="PROSITE" id="PS51724"/>
    </source>
</evidence>
<dbReference type="GO" id="GO:0042834">
    <property type="term" value="F:peptidoglycan binding"/>
    <property type="evidence" value="ECO:0007669"/>
    <property type="project" value="InterPro"/>
</dbReference>
<dbReference type="PROSITE" id="PS51724">
    <property type="entry name" value="SPOR"/>
    <property type="match status" value="1"/>
</dbReference>
<keyword evidence="3" id="KW-1185">Reference proteome</keyword>
<dbReference type="PATRIC" id="fig|754436.4.peg.1371"/>
<dbReference type="EMBL" id="LDOV01000010">
    <property type="protein sequence ID" value="KLV02013.1"/>
    <property type="molecule type" value="Genomic_DNA"/>
</dbReference>
<dbReference type="RefSeq" id="WP_047873467.1">
    <property type="nucleotide sequence ID" value="NZ_BMYC01000001.1"/>
</dbReference>
<dbReference type="Proteomes" id="UP000036426">
    <property type="component" value="Unassembled WGS sequence"/>
</dbReference>
<dbReference type="SUPFAM" id="SSF110997">
    <property type="entry name" value="Sporulation related repeat"/>
    <property type="match status" value="1"/>
</dbReference>
<evidence type="ECO:0000313" key="2">
    <source>
        <dbReference type="EMBL" id="KLV02013.1"/>
    </source>
</evidence>
<dbReference type="OrthoDB" id="6189369at2"/>
<name>A0A0J1GQE5_9GAMM</name>
<dbReference type="AlphaFoldDB" id="A0A0J1GQE5"/>
<dbReference type="InterPro" id="IPR036680">
    <property type="entry name" value="SPOR-like_sf"/>
</dbReference>
<dbReference type="Pfam" id="PF05036">
    <property type="entry name" value="SPOR"/>
    <property type="match status" value="1"/>
</dbReference>
<dbReference type="Gene3D" id="3.30.70.1070">
    <property type="entry name" value="Sporulation related repeat"/>
    <property type="match status" value="1"/>
</dbReference>
<comment type="caution">
    <text evidence="2">The sequence shown here is derived from an EMBL/GenBank/DDBJ whole genome shotgun (WGS) entry which is preliminary data.</text>
</comment>
<feature type="domain" description="SPOR" evidence="1">
    <location>
        <begin position="103"/>
        <end position="181"/>
    </location>
</feature>
<dbReference type="InterPro" id="IPR007730">
    <property type="entry name" value="SPOR-like_dom"/>
</dbReference>
<protein>
    <recommendedName>
        <fullName evidence="1">SPOR domain-containing protein</fullName>
    </recommendedName>
</protein>
<evidence type="ECO:0000313" key="3">
    <source>
        <dbReference type="Proteomes" id="UP000036426"/>
    </source>
</evidence>
<gene>
    <name evidence="2" type="ORF">ABT58_06410</name>
</gene>
<sequence>MKKIVFIAAAVMLSGCATESETTELVTSSVQEQYQTEPAFVFEKDPLKETTTVEVVDTVVKEKVTDKVIEQKPSETVVEEYAAESVVISPPSDEKPVIYKYATKAVDGYTIQVVASKHESGFSRYVNRLPAAQPVWVNERDLNGAPWYTLLYGQFETKDAARQALQALPQEMKDFGPFVRDLRQIKTSAFPKLTQVK</sequence>